<dbReference type="AlphaFoldDB" id="A0A5B7JEL4"/>
<protein>
    <submittedName>
        <fullName evidence="2">Uncharacterized protein</fullName>
    </submittedName>
</protein>
<keyword evidence="3" id="KW-1185">Reference proteome</keyword>
<reference evidence="2 3" key="1">
    <citation type="submission" date="2019-05" db="EMBL/GenBank/DDBJ databases">
        <title>Another draft genome of Portunus trituberculatus and its Hox gene families provides insights of decapod evolution.</title>
        <authorList>
            <person name="Jeong J.-H."/>
            <person name="Song I."/>
            <person name="Kim S."/>
            <person name="Choi T."/>
            <person name="Kim D."/>
            <person name="Ryu S."/>
            <person name="Kim W."/>
        </authorList>
    </citation>
    <scope>NUCLEOTIDE SEQUENCE [LARGE SCALE GENOMIC DNA]</scope>
    <source>
        <tissue evidence="2">Muscle</tissue>
    </source>
</reference>
<dbReference type="EMBL" id="VSRR010092524">
    <property type="protein sequence ID" value="MPC92803.1"/>
    <property type="molecule type" value="Genomic_DNA"/>
</dbReference>
<feature type="transmembrane region" description="Helical" evidence="1">
    <location>
        <begin position="109"/>
        <end position="138"/>
    </location>
</feature>
<accession>A0A5B7JEL4</accession>
<gene>
    <name evidence="2" type="ORF">E2C01_087911</name>
</gene>
<organism evidence="2 3">
    <name type="scientific">Portunus trituberculatus</name>
    <name type="common">Swimming crab</name>
    <name type="synonym">Neptunus trituberculatus</name>
    <dbReference type="NCBI Taxonomy" id="210409"/>
    <lineage>
        <taxon>Eukaryota</taxon>
        <taxon>Metazoa</taxon>
        <taxon>Ecdysozoa</taxon>
        <taxon>Arthropoda</taxon>
        <taxon>Crustacea</taxon>
        <taxon>Multicrustacea</taxon>
        <taxon>Malacostraca</taxon>
        <taxon>Eumalacostraca</taxon>
        <taxon>Eucarida</taxon>
        <taxon>Decapoda</taxon>
        <taxon>Pleocyemata</taxon>
        <taxon>Brachyura</taxon>
        <taxon>Eubrachyura</taxon>
        <taxon>Portunoidea</taxon>
        <taxon>Portunidae</taxon>
        <taxon>Portuninae</taxon>
        <taxon>Portunus</taxon>
    </lineage>
</organism>
<evidence type="ECO:0000256" key="1">
    <source>
        <dbReference type="SAM" id="Phobius"/>
    </source>
</evidence>
<dbReference type="Proteomes" id="UP000324222">
    <property type="component" value="Unassembled WGS sequence"/>
</dbReference>
<name>A0A5B7JEL4_PORTR</name>
<comment type="caution">
    <text evidence="2">The sequence shown here is derived from an EMBL/GenBank/DDBJ whole genome shotgun (WGS) entry which is preliminary data.</text>
</comment>
<sequence length="189" mass="21616">MTHNHLVICTTTTTTTTIILNNIAIITPTTTTTTTIITPTATVVIPVCWRGGGDGNDRLRGEFLWEQMTWSLCLPMRVFAPSYCRQYISRQNTKFLYSRCVLNKHTTEYFSIFYCISLSFFTYIFLPLSSLTSLFIILQRNSTCLFLFLFLVIASVYTIPSLSSCTFFSFCLSYSLPLSLHSHPHLYFS</sequence>
<keyword evidence="1" id="KW-0472">Membrane</keyword>
<keyword evidence="1" id="KW-0812">Transmembrane</keyword>
<proteinExistence type="predicted"/>
<feature type="transmembrane region" description="Helical" evidence="1">
    <location>
        <begin position="145"/>
        <end position="176"/>
    </location>
</feature>
<evidence type="ECO:0000313" key="2">
    <source>
        <dbReference type="EMBL" id="MPC92803.1"/>
    </source>
</evidence>
<keyword evidence="1" id="KW-1133">Transmembrane helix</keyword>
<evidence type="ECO:0000313" key="3">
    <source>
        <dbReference type="Proteomes" id="UP000324222"/>
    </source>
</evidence>